<gene>
    <name evidence="2" type="ORF">TS85_06010</name>
</gene>
<dbReference type="RefSeq" id="WP_044331031.1">
    <property type="nucleotide sequence ID" value="NZ_CP010836.1"/>
</dbReference>
<reference evidence="2 3" key="2">
    <citation type="submission" date="2015-02" db="EMBL/GenBank/DDBJ databases">
        <title>The complete genome of Sphingomonas hengshuiensis sp. WHSC-8 isolated from soil of Hengshui Lake.</title>
        <authorList>
            <person name="Wei S."/>
            <person name="Guo J."/>
            <person name="Su C."/>
            <person name="Wu R."/>
            <person name="Zhang Z."/>
            <person name="Liang K."/>
            <person name="Li H."/>
            <person name="Wang T."/>
            <person name="Liu H."/>
            <person name="Zhang C."/>
            <person name="Li Z."/>
            <person name="Wang Q."/>
            <person name="Meng J."/>
        </authorList>
    </citation>
    <scope>NUCLEOTIDE SEQUENCE [LARGE SCALE GENOMIC DNA]</scope>
    <source>
        <strain evidence="2 3">WHSC-8</strain>
    </source>
</reference>
<organism evidence="2 3">
    <name type="scientific">Sphingomonas hengshuiensis</name>
    <dbReference type="NCBI Taxonomy" id="1609977"/>
    <lineage>
        <taxon>Bacteria</taxon>
        <taxon>Pseudomonadati</taxon>
        <taxon>Pseudomonadota</taxon>
        <taxon>Alphaproteobacteria</taxon>
        <taxon>Sphingomonadales</taxon>
        <taxon>Sphingomonadaceae</taxon>
        <taxon>Sphingomonas</taxon>
    </lineage>
</organism>
<feature type="region of interest" description="Disordered" evidence="1">
    <location>
        <begin position="72"/>
        <end position="101"/>
    </location>
</feature>
<reference evidence="2 3" key="1">
    <citation type="journal article" date="2015" name="Int. J. Syst. Evol. Microbiol.">
        <title>Sphingomonas hengshuiensis sp. nov., isolated from lake wetland.</title>
        <authorList>
            <person name="Wei S."/>
            <person name="Wang T."/>
            <person name="Liu H."/>
            <person name="Zhang C."/>
            <person name="Guo J."/>
            <person name="Wang Q."/>
            <person name="Liang K."/>
            <person name="Zhang Z."/>
        </authorList>
    </citation>
    <scope>NUCLEOTIDE SEQUENCE [LARGE SCALE GENOMIC DNA]</scope>
    <source>
        <strain evidence="2 3">WHSC-8</strain>
    </source>
</reference>
<evidence type="ECO:0000256" key="1">
    <source>
        <dbReference type="SAM" id="MobiDB-lite"/>
    </source>
</evidence>
<evidence type="ECO:0000313" key="3">
    <source>
        <dbReference type="Proteomes" id="UP000032300"/>
    </source>
</evidence>
<name>A0A7U4LEF2_9SPHN</name>
<accession>A0A7U4LEF2</accession>
<protein>
    <submittedName>
        <fullName evidence="2">Uncharacterized protein</fullName>
    </submittedName>
</protein>
<proteinExistence type="predicted"/>
<dbReference type="AlphaFoldDB" id="A0A7U4LEF2"/>
<dbReference type="EMBL" id="CP010836">
    <property type="protein sequence ID" value="AJP71424.1"/>
    <property type="molecule type" value="Genomic_DNA"/>
</dbReference>
<feature type="compositionally biased region" description="Basic and acidic residues" evidence="1">
    <location>
        <begin position="79"/>
        <end position="96"/>
    </location>
</feature>
<keyword evidence="3" id="KW-1185">Reference proteome</keyword>
<dbReference type="OrthoDB" id="7478608at2"/>
<dbReference type="KEGG" id="sphi:TS85_06010"/>
<sequence>MGILCSVLGHVPVATRHQNQGLEFSVCHHCGRDLIHSIGDGDWVAVPAGFHVVWREFGRAGDAASVAERMATIAPPPVRRRDPRSGRPLPRRDPRGRPIKGVTTMVGTLASLARLIGSEDQPDISVVETGDQGVICLPGAGGN</sequence>
<dbReference type="Proteomes" id="UP000032300">
    <property type="component" value="Chromosome"/>
</dbReference>
<evidence type="ECO:0000313" key="2">
    <source>
        <dbReference type="EMBL" id="AJP71424.1"/>
    </source>
</evidence>